<evidence type="ECO:0000256" key="6">
    <source>
        <dbReference type="ARBA" id="ARBA00022692"/>
    </source>
</evidence>
<comment type="subcellular location">
    <subcellularLocation>
        <location evidence="2">Cell membrane</location>
        <topology evidence="2">Multi-pass membrane protein</topology>
    </subcellularLocation>
</comment>
<comment type="similarity">
    <text evidence="3">Belongs to the peptidase M50B family.</text>
</comment>
<dbReference type="AlphaFoldDB" id="A0A2M7AW50"/>
<keyword evidence="5 15" id="KW-0645">Protease</keyword>
<protein>
    <submittedName>
        <fullName evidence="15">Site-2 protease family protein</fullName>
    </submittedName>
</protein>
<keyword evidence="6 13" id="KW-0812">Transmembrane</keyword>
<feature type="transmembrane region" description="Helical" evidence="13">
    <location>
        <begin position="26"/>
        <end position="48"/>
    </location>
</feature>
<dbReference type="EMBL" id="PEVY01000085">
    <property type="protein sequence ID" value="PIU74826.1"/>
    <property type="molecule type" value="Genomic_DNA"/>
</dbReference>
<dbReference type="InterPro" id="IPR008915">
    <property type="entry name" value="Peptidase_M50"/>
</dbReference>
<dbReference type="InterPro" id="IPR044537">
    <property type="entry name" value="Rip2-like"/>
</dbReference>
<evidence type="ECO:0000256" key="12">
    <source>
        <dbReference type="ARBA" id="ARBA00023136"/>
    </source>
</evidence>
<evidence type="ECO:0000256" key="9">
    <source>
        <dbReference type="ARBA" id="ARBA00022833"/>
    </source>
</evidence>
<dbReference type="GO" id="GO:0046872">
    <property type="term" value="F:metal ion binding"/>
    <property type="evidence" value="ECO:0007669"/>
    <property type="project" value="UniProtKB-KW"/>
</dbReference>
<sequence length="138" mass="15730">PIIGWAKPVPVNPFNFRDQKWGTLKVSIAGPLTNFSLALLFGLIIRFFPLPEPALILFSIIVIYNFAWGIFNLIPIPPFDGSHIVFTFLGDRFLKLKMFLSQYGLFILIFFIFFGGLKFVFSAAYLLFYLISGHVFAI</sequence>
<keyword evidence="12 13" id="KW-0472">Membrane</keyword>
<evidence type="ECO:0000256" key="1">
    <source>
        <dbReference type="ARBA" id="ARBA00001947"/>
    </source>
</evidence>
<dbReference type="GO" id="GO:0008237">
    <property type="term" value="F:metallopeptidase activity"/>
    <property type="evidence" value="ECO:0007669"/>
    <property type="project" value="UniProtKB-KW"/>
</dbReference>
<dbReference type="GO" id="GO:0006508">
    <property type="term" value="P:proteolysis"/>
    <property type="evidence" value="ECO:0007669"/>
    <property type="project" value="UniProtKB-KW"/>
</dbReference>
<dbReference type="PANTHER" id="PTHR35864">
    <property type="entry name" value="ZINC METALLOPROTEASE MJ0611-RELATED"/>
    <property type="match status" value="1"/>
</dbReference>
<evidence type="ECO:0000313" key="15">
    <source>
        <dbReference type="EMBL" id="PIU74826.1"/>
    </source>
</evidence>
<feature type="transmembrane region" description="Helical" evidence="13">
    <location>
        <begin position="103"/>
        <end position="131"/>
    </location>
</feature>
<dbReference type="CDD" id="cd06158">
    <property type="entry name" value="S2P-M50_like_1"/>
    <property type="match status" value="1"/>
</dbReference>
<feature type="transmembrane region" description="Helical" evidence="13">
    <location>
        <begin position="54"/>
        <end position="74"/>
    </location>
</feature>
<keyword evidence="4" id="KW-1003">Cell membrane</keyword>
<accession>A0A2M7AW50</accession>
<keyword evidence="11" id="KW-0482">Metalloprotease</keyword>
<evidence type="ECO:0000256" key="2">
    <source>
        <dbReference type="ARBA" id="ARBA00004651"/>
    </source>
</evidence>
<dbReference type="InterPro" id="IPR052348">
    <property type="entry name" value="Metallopeptidase_M50B"/>
</dbReference>
<name>A0A2M7AW50_9BACT</name>
<organism evidence="15 16">
    <name type="scientific">Candidatus Portnoybacteria bacterium CG06_land_8_20_14_3_00_39_12</name>
    <dbReference type="NCBI Taxonomy" id="1974809"/>
    <lineage>
        <taxon>Bacteria</taxon>
        <taxon>Candidatus Portnoyibacteriota</taxon>
    </lineage>
</organism>
<feature type="domain" description="Peptidase M50" evidence="14">
    <location>
        <begin position="57"/>
        <end position="110"/>
    </location>
</feature>
<comment type="cofactor">
    <cofactor evidence="1">
        <name>Zn(2+)</name>
        <dbReference type="ChEBI" id="CHEBI:29105"/>
    </cofactor>
</comment>
<dbReference type="PANTHER" id="PTHR35864:SF1">
    <property type="entry name" value="ZINC METALLOPROTEASE YWHC-RELATED"/>
    <property type="match status" value="1"/>
</dbReference>
<evidence type="ECO:0000256" key="10">
    <source>
        <dbReference type="ARBA" id="ARBA00022989"/>
    </source>
</evidence>
<keyword evidence="10 13" id="KW-1133">Transmembrane helix</keyword>
<evidence type="ECO:0000256" key="5">
    <source>
        <dbReference type="ARBA" id="ARBA00022670"/>
    </source>
</evidence>
<reference evidence="16" key="1">
    <citation type="submission" date="2017-09" db="EMBL/GenBank/DDBJ databases">
        <title>Depth-based differentiation of microbial function through sediment-hosted aquifers and enrichment of novel symbionts in the deep terrestrial subsurface.</title>
        <authorList>
            <person name="Probst A.J."/>
            <person name="Ladd B."/>
            <person name="Jarett J.K."/>
            <person name="Geller-Mcgrath D.E."/>
            <person name="Sieber C.M.K."/>
            <person name="Emerson J.B."/>
            <person name="Anantharaman K."/>
            <person name="Thomas B.C."/>
            <person name="Malmstrom R."/>
            <person name="Stieglmeier M."/>
            <person name="Klingl A."/>
            <person name="Woyke T."/>
            <person name="Ryan C.M."/>
            <person name="Banfield J.F."/>
        </authorList>
    </citation>
    <scope>NUCLEOTIDE SEQUENCE [LARGE SCALE GENOMIC DNA]</scope>
</reference>
<feature type="non-terminal residue" evidence="15">
    <location>
        <position position="1"/>
    </location>
</feature>
<evidence type="ECO:0000256" key="7">
    <source>
        <dbReference type="ARBA" id="ARBA00022723"/>
    </source>
</evidence>
<evidence type="ECO:0000259" key="14">
    <source>
        <dbReference type="Pfam" id="PF02163"/>
    </source>
</evidence>
<dbReference type="GO" id="GO:0005886">
    <property type="term" value="C:plasma membrane"/>
    <property type="evidence" value="ECO:0007669"/>
    <property type="project" value="UniProtKB-SubCell"/>
</dbReference>
<dbReference type="Proteomes" id="UP000228775">
    <property type="component" value="Unassembled WGS sequence"/>
</dbReference>
<keyword evidence="9" id="KW-0862">Zinc</keyword>
<evidence type="ECO:0000256" key="8">
    <source>
        <dbReference type="ARBA" id="ARBA00022801"/>
    </source>
</evidence>
<evidence type="ECO:0000256" key="3">
    <source>
        <dbReference type="ARBA" id="ARBA00007931"/>
    </source>
</evidence>
<dbReference type="Pfam" id="PF02163">
    <property type="entry name" value="Peptidase_M50"/>
    <property type="match status" value="1"/>
</dbReference>
<evidence type="ECO:0000256" key="13">
    <source>
        <dbReference type="SAM" id="Phobius"/>
    </source>
</evidence>
<proteinExistence type="inferred from homology"/>
<evidence type="ECO:0000256" key="11">
    <source>
        <dbReference type="ARBA" id="ARBA00023049"/>
    </source>
</evidence>
<comment type="caution">
    <text evidence="15">The sequence shown here is derived from an EMBL/GenBank/DDBJ whole genome shotgun (WGS) entry which is preliminary data.</text>
</comment>
<evidence type="ECO:0000256" key="4">
    <source>
        <dbReference type="ARBA" id="ARBA00022475"/>
    </source>
</evidence>
<gene>
    <name evidence="15" type="ORF">COS76_04100</name>
</gene>
<keyword evidence="7" id="KW-0479">Metal-binding</keyword>
<keyword evidence="8" id="KW-0378">Hydrolase</keyword>
<evidence type="ECO:0000313" key="16">
    <source>
        <dbReference type="Proteomes" id="UP000228775"/>
    </source>
</evidence>